<evidence type="ECO:0000256" key="5">
    <source>
        <dbReference type="ARBA" id="ARBA00023136"/>
    </source>
</evidence>
<dbReference type="PANTHER" id="PTHR32322">
    <property type="entry name" value="INNER MEMBRANE TRANSPORTER"/>
    <property type="match status" value="1"/>
</dbReference>
<feature type="transmembrane region" description="Helical" evidence="6">
    <location>
        <begin position="249"/>
        <end position="272"/>
    </location>
</feature>
<protein>
    <submittedName>
        <fullName evidence="8">Membrane protein</fullName>
    </submittedName>
</protein>
<comment type="caution">
    <text evidence="8">The sequence shown here is derived from an EMBL/GenBank/DDBJ whole genome shotgun (WGS) entry which is preliminary data.</text>
</comment>
<feature type="transmembrane region" description="Helical" evidence="6">
    <location>
        <begin position="304"/>
        <end position="321"/>
    </location>
</feature>
<dbReference type="STRING" id="1497020.DO97_09700"/>
<feature type="transmembrane region" description="Helical" evidence="6">
    <location>
        <begin position="66"/>
        <end position="89"/>
    </location>
</feature>
<feature type="transmembrane region" description="Helical" evidence="6">
    <location>
        <begin position="279"/>
        <end position="298"/>
    </location>
</feature>
<evidence type="ECO:0000256" key="1">
    <source>
        <dbReference type="ARBA" id="ARBA00004141"/>
    </source>
</evidence>
<dbReference type="InterPro" id="IPR037185">
    <property type="entry name" value="EmrE-like"/>
</dbReference>
<sequence length="382" mass="40852">MKLSPSTLALIAPFALWGTAMVFMKGVIPHTTPLFLAGIRLLPAGILVVAVALLMGRPQPQGWRAWLWISLFALVDGTLFQGFLAQGLVRTGAGLGSVMIDSQPLAVALLALWIFGEQIGLWGWVGLALGGVGISFIGLPDAWILSWGQKLQAAMLHSLATVVSWVPTLNPAPLDGPALLPQLFQSGEWLMLLAALSMAVGTILLRVICRYADPVSATGWHMILGGLPLLVASAGVESEQWINLNAMDWLALGYATVFGSAIAYGLFFYFAASGSLTSLSSLTFLTPVFALCFGNLLLAEVLTPIQWLGVCCTLISIYLINQREKLTMSWRRSAQVSQLLLKPTAVPVIKLHHSDLSRPEGVTKPIISVAITVPDSDAEVSS</sequence>
<feature type="transmembrane region" description="Helical" evidence="6">
    <location>
        <begin position="189"/>
        <end position="208"/>
    </location>
</feature>
<dbReference type="EMBL" id="JJML01000029">
    <property type="protein sequence ID" value="KGF72353.1"/>
    <property type="molecule type" value="Genomic_DNA"/>
</dbReference>
<keyword evidence="3 6" id="KW-0812">Transmembrane</keyword>
<feature type="domain" description="EamA" evidence="7">
    <location>
        <begin position="186"/>
        <end position="321"/>
    </location>
</feature>
<keyword evidence="9" id="KW-1185">Reference proteome</keyword>
<evidence type="ECO:0000256" key="2">
    <source>
        <dbReference type="ARBA" id="ARBA00007362"/>
    </source>
</evidence>
<keyword evidence="5 6" id="KW-0472">Membrane</keyword>
<proteinExistence type="inferred from homology"/>
<comment type="subcellular location">
    <subcellularLocation>
        <location evidence="1">Membrane</location>
        <topology evidence="1">Multi-pass membrane protein</topology>
    </subcellularLocation>
</comment>
<feature type="transmembrane region" description="Helical" evidence="6">
    <location>
        <begin position="220"/>
        <end position="237"/>
    </location>
</feature>
<dbReference type="AlphaFoldDB" id="A0A098TND1"/>
<comment type="similarity">
    <text evidence="2">Belongs to the EamA transporter family.</text>
</comment>
<evidence type="ECO:0000256" key="4">
    <source>
        <dbReference type="ARBA" id="ARBA00022989"/>
    </source>
</evidence>
<feature type="transmembrane region" description="Helical" evidence="6">
    <location>
        <begin position="34"/>
        <end position="54"/>
    </location>
</feature>
<feature type="domain" description="EamA" evidence="7">
    <location>
        <begin position="8"/>
        <end position="137"/>
    </location>
</feature>
<dbReference type="InterPro" id="IPR000620">
    <property type="entry name" value="EamA_dom"/>
</dbReference>
<organism evidence="8 9">
    <name type="scientific">Neosynechococcus sphagnicola sy1</name>
    <dbReference type="NCBI Taxonomy" id="1497020"/>
    <lineage>
        <taxon>Bacteria</taxon>
        <taxon>Bacillati</taxon>
        <taxon>Cyanobacteriota</taxon>
        <taxon>Cyanophyceae</taxon>
        <taxon>Neosynechococcales</taxon>
        <taxon>Neosynechococcaceae</taxon>
        <taxon>Neosynechococcus</taxon>
    </lineage>
</organism>
<dbReference type="Pfam" id="PF00892">
    <property type="entry name" value="EamA"/>
    <property type="match status" value="2"/>
</dbReference>
<dbReference type="PANTHER" id="PTHR32322:SF2">
    <property type="entry name" value="EAMA DOMAIN-CONTAINING PROTEIN"/>
    <property type="match status" value="1"/>
</dbReference>
<dbReference type="Proteomes" id="UP000030170">
    <property type="component" value="Unassembled WGS sequence"/>
</dbReference>
<evidence type="ECO:0000313" key="8">
    <source>
        <dbReference type="EMBL" id="KGF72353.1"/>
    </source>
</evidence>
<evidence type="ECO:0000259" key="7">
    <source>
        <dbReference type="Pfam" id="PF00892"/>
    </source>
</evidence>
<gene>
    <name evidence="8" type="ORF">DO97_09700</name>
</gene>
<feature type="transmembrane region" description="Helical" evidence="6">
    <location>
        <begin position="119"/>
        <end position="139"/>
    </location>
</feature>
<dbReference type="SUPFAM" id="SSF103481">
    <property type="entry name" value="Multidrug resistance efflux transporter EmrE"/>
    <property type="match status" value="2"/>
</dbReference>
<name>A0A098TND1_9CYAN</name>
<reference evidence="8 9" key="1">
    <citation type="journal article" date="2014" name="Mol. Ecol.">
        <title>Evolution of Synechococcus.</title>
        <authorList>
            <person name="Dvorak P."/>
            <person name="Casamatta D."/>
            <person name="Hasler P."/>
            <person name="Poulickova A."/>
            <person name="Ondrej V."/>
            <person name="Sanges R."/>
        </authorList>
    </citation>
    <scope>NUCLEOTIDE SEQUENCE [LARGE SCALE GENOMIC DNA]</scope>
    <source>
        <strain evidence="8 9">CAUP A 1101</strain>
    </source>
</reference>
<evidence type="ECO:0000313" key="9">
    <source>
        <dbReference type="Proteomes" id="UP000030170"/>
    </source>
</evidence>
<dbReference type="InterPro" id="IPR050638">
    <property type="entry name" value="AA-Vitamin_Transporters"/>
</dbReference>
<accession>A0A098TND1</accession>
<evidence type="ECO:0000256" key="3">
    <source>
        <dbReference type="ARBA" id="ARBA00022692"/>
    </source>
</evidence>
<evidence type="ECO:0000256" key="6">
    <source>
        <dbReference type="SAM" id="Phobius"/>
    </source>
</evidence>
<keyword evidence="4 6" id="KW-1133">Transmembrane helix</keyword>
<dbReference type="GO" id="GO:0016020">
    <property type="term" value="C:membrane"/>
    <property type="evidence" value="ECO:0007669"/>
    <property type="project" value="UniProtKB-SubCell"/>
</dbReference>